<reference evidence="1 2" key="1">
    <citation type="journal article" date="2023" name="Science">
        <title>Complex scaffold remodeling in plant triterpene biosynthesis.</title>
        <authorList>
            <person name="De La Pena R."/>
            <person name="Hodgson H."/>
            <person name="Liu J.C."/>
            <person name="Stephenson M.J."/>
            <person name="Martin A.C."/>
            <person name="Owen C."/>
            <person name="Harkess A."/>
            <person name="Leebens-Mack J."/>
            <person name="Jimenez L.E."/>
            <person name="Osbourn A."/>
            <person name="Sattely E.S."/>
        </authorList>
    </citation>
    <scope>NUCLEOTIDE SEQUENCE [LARGE SCALE GENOMIC DNA]</scope>
    <source>
        <strain evidence="2">cv. JPN11</strain>
        <tissue evidence="1">Leaf</tissue>
    </source>
</reference>
<dbReference type="Proteomes" id="UP001164539">
    <property type="component" value="Chromosome 14"/>
</dbReference>
<proteinExistence type="predicted"/>
<keyword evidence="2" id="KW-1185">Reference proteome</keyword>
<sequence>MEMMASSSIQEQHTHYSEEALNVLMEALINSTSLPQMNATVGMFELFFQGSSEDLVLLPNITLHFYGTNFTLTKENTYMEVESGVWCLGILKSFSSASIVGTVQTYNYYVGYDLEAGVVSFAPLDCATFKTG</sequence>
<evidence type="ECO:0000313" key="2">
    <source>
        <dbReference type="Proteomes" id="UP001164539"/>
    </source>
</evidence>
<protein>
    <submittedName>
        <fullName evidence="1">Aspartic proteinase CDR1-like</fullName>
    </submittedName>
</protein>
<evidence type="ECO:0000313" key="1">
    <source>
        <dbReference type="EMBL" id="KAJ4700861.1"/>
    </source>
</evidence>
<comment type="caution">
    <text evidence="1">The sequence shown here is derived from an EMBL/GenBank/DDBJ whole genome shotgun (WGS) entry which is preliminary data.</text>
</comment>
<accession>A0ACC1WP33</accession>
<name>A0ACC1WP33_MELAZ</name>
<dbReference type="EMBL" id="CM051407">
    <property type="protein sequence ID" value="KAJ4700861.1"/>
    <property type="molecule type" value="Genomic_DNA"/>
</dbReference>
<gene>
    <name evidence="1" type="ORF">OWV82_024182</name>
</gene>
<organism evidence="1 2">
    <name type="scientific">Melia azedarach</name>
    <name type="common">Chinaberry tree</name>
    <dbReference type="NCBI Taxonomy" id="155640"/>
    <lineage>
        <taxon>Eukaryota</taxon>
        <taxon>Viridiplantae</taxon>
        <taxon>Streptophyta</taxon>
        <taxon>Embryophyta</taxon>
        <taxon>Tracheophyta</taxon>
        <taxon>Spermatophyta</taxon>
        <taxon>Magnoliopsida</taxon>
        <taxon>eudicotyledons</taxon>
        <taxon>Gunneridae</taxon>
        <taxon>Pentapetalae</taxon>
        <taxon>rosids</taxon>
        <taxon>malvids</taxon>
        <taxon>Sapindales</taxon>
        <taxon>Meliaceae</taxon>
        <taxon>Melia</taxon>
    </lineage>
</organism>